<keyword evidence="4" id="KW-1185">Reference proteome</keyword>
<dbReference type="Proteomes" id="UP001139344">
    <property type="component" value="Unassembled WGS sequence"/>
</dbReference>
<name>A0A9X1UVR5_9FLAO</name>
<dbReference type="InterPro" id="IPR054731">
    <property type="entry name" value="HisKin-conflict"/>
</dbReference>
<proteinExistence type="predicted"/>
<dbReference type="AlphaFoldDB" id="A0A9X1UVR5"/>
<feature type="domain" description="Histidine Kinase" evidence="2">
    <location>
        <begin position="150"/>
        <end position="469"/>
    </location>
</feature>
<evidence type="ECO:0000259" key="2">
    <source>
        <dbReference type="Pfam" id="PF22561"/>
    </source>
</evidence>
<reference evidence="3" key="1">
    <citation type="submission" date="2021-12" db="EMBL/GenBank/DDBJ databases">
        <title>Description of Gramella crocea sp. nov., a new bacterium isolated from activated sludge.</title>
        <authorList>
            <person name="Zhang X."/>
        </authorList>
    </citation>
    <scope>NUCLEOTIDE SEQUENCE</scope>
    <source>
        <strain evidence="3">YB25</strain>
    </source>
</reference>
<evidence type="ECO:0000313" key="4">
    <source>
        <dbReference type="Proteomes" id="UP001139344"/>
    </source>
</evidence>
<sequence>MKKAETLFITNLLSNPKLTSEQKSKVFELAMRDIGKNGSDKLILQELQLIKKKMGIGTSKTYVENDSKNFEGTNPSGFTGLPEFDENTVKIITKSNGNEEQENNSIKSSESQMRNSTEEKIISDERVKEILEKMKNRKNESKKNSLSYYSPVSLYKYLYDYNQDPILRSTCHEIDSNELVTINDYCGTETYQFPKHLEAILKAFERHEKNHFAPSRVKALIRGYLTGKDYYKVDLGDGWSGDNIKFSWSSKELKKWCKMNENFPPCPDPGLIESHEIIGFEFSEAIKSKNFNKYLKTFNDLVIHFKHLFHIRQDNSLKQILLLQNKIKNWNEKIDFEIENQEFPTNIELFTDVDKLIQAYNIIIDLILKRQIEEMPRVKLSFYQTSGGVELSIHHLNTSYHKSLIDTIERPLGKTYKALIDNQLNGMCNFYVRADFDQKQFAKVNIWNGKPRTAEPLDFFEGVEHIFEFRKK</sequence>
<comment type="caution">
    <text evidence="3">The sequence shown here is derived from an EMBL/GenBank/DDBJ whole genome shotgun (WGS) entry which is preliminary data.</text>
</comment>
<feature type="region of interest" description="Disordered" evidence="1">
    <location>
        <begin position="94"/>
        <end position="120"/>
    </location>
</feature>
<dbReference type="EMBL" id="JAJSON010000015">
    <property type="protein sequence ID" value="MCG9971153.1"/>
    <property type="molecule type" value="Genomic_DNA"/>
</dbReference>
<protein>
    <recommendedName>
        <fullName evidence="2">Histidine Kinase domain-containing protein</fullName>
    </recommendedName>
</protein>
<feature type="compositionally biased region" description="Polar residues" evidence="1">
    <location>
        <begin position="94"/>
        <end position="115"/>
    </location>
</feature>
<dbReference type="RefSeq" id="WP_240097161.1">
    <property type="nucleotide sequence ID" value="NZ_JAJSON010000015.1"/>
</dbReference>
<gene>
    <name evidence="3" type="ORF">LU635_05840</name>
</gene>
<evidence type="ECO:0000256" key="1">
    <source>
        <dbReference type="SAM" id="MobiDB-lite"/>
    </source>
</evidence>
<accession>A0A9X1UVR5</accession>
<evidence type="ECO:0000313" key="3">
    <source>
        <dbReference type="EMBL" id="MCG9971153.1"/>
    </source>
</evidence>
<dbReference type="Pfam" id="PF22561">
    <property type="entry name" value="HisKin-conflict"/>
    <property type="match status" value="1"/>
</dbReference>
<organism evidence="3 4">
    <name type="scientific">Christiangramia crocea</name>
    <dbReference type="NCBI Taxonomy" id="2904124"/>
    <lineage>
        <taxon>Bacteria</taxon>
        <taxon>Pseudomonadati</taxon>
        <taxon>Bacteroidota</taxon>
        <taxon>Flavobacteriia</taxon>
        <taxon>Flavobacteriales</taxon>
        <taxon>Flavobacteriaceae</taxon>
        <taxon>Christiangramia</taxon>
    </lineage>
</organism>